<reference evidence="2 3" key="1">
    <citation type="submission" date="2016-01" db="EMBL/GenBank/DDBJ databases">
        <authorList>
            <person name="Oliw E.H."/>
        </authorList>
    </citation>
    <scope>NUCLEOTIDE SEQUENCE [LARGE SCALE GENOMIC DNA]</scope>
    <source>
        <strain evidence="2 3">DY10</strain>
    </source>
</reference>
<keyword evidence="3" id="KW-1185">Reference proteome</keyword>
<proteinExistence type="predicted"/>
<dbReference type="EMBL" id="CP014263">
    <property type="protein sequence ID" value="AQG79991.1"/>
    <property type="molecule type" value="Genomic_DNA"/>
</dbReference>
<keyword evidence="1" id="KW-0732">Signal</keyword>
<dbReference type="OrthoDB" id="1436925at2"/>
<evidence type="ECO:0000256" key="1">
    <source>
        <dbReference type="SAM" id="SignalP"/>
    </source>
</evidence>
<dbReference type="PROSITE" id="PS51257">
    <property type="entry name" value="PROKAR_LIPOPROTEIN"/>
    <property type="match status" value="1"/>
</dbReference>
<organism evidence="2 3">
    <name type="scientific">Spirosoma montaniterrae</name>
    <dbReference type="NCBI Taxonomy" id="1178516"/>
    <lineage>
        <taxon>Bacteria</taxon>
        <taxon>Pseudomonadati</taxon>
        <taxon>Bacteroidota</taxon>
        <taxon>Cytophagia</taxon>
        <taxon>Cytophagales</taxon>
        <taxon>Cytophagaceae</taxon>
        <taxon>Spirosoma</taxon>
    </lineage>
</organism>
<evidence type="ECO:0000313" key="3">
    <source>
        <dbReference type="Proteomes" id="UP000187941"/>
    </source>
</evidence>
<gene>
    <name evidence="2" type="ORF">AWR27_12030</name>
</gene>
<evidence type="ECO:0000313" key="2">
    <source>
        <dbReference type="EMBL" id="AQG79991.1"/>
    </source>
</evidence>
<accession>A0A1P9WX98</accession>
<feature type="chain" id="PRO_5012275562" evidence="1">
    <location>
        <begin position="20"/>
        <end position="149"/>
    </location>
</feature>
<dbReference type="KEGG" id="smon:AWR27_12030"/>
<name>A0A1P9WX98_9BACT</name>
<dbReference type="Proteomes" id="UP000187941">
    <property type="component" value="Chromosome"/>
</dbReference>
<dbReference type="STRING" id="1178516.AWR27_12030"/>
<dbReference type="AlphaFoldDB" id="A0A1P9WX98"/>
<protein>
    <submittedName>
        <fullName evidence="2">Viral A-type inclusion protein</fullName>
    </submittedName>
</protein>
<feature type="signal peptide" evidence="1">
    <location>
        <begin position="1"/>
        <end position="19"/>
    </location>
</feature>
<sequence length="149" mass="17102">MRNWFTTCVLVLSGLLVSACRMQDAVDQAENEVFAIHDQVMPKTSQILALRKRLTERVAELDSLKQTGSAVATLRTDEEREQALRIKRNLTEADSLMLLWMNQYNSDTLDKLSEEDGLRYLDTQKEQITHIKTKVDGSIQQARKFLDES</sequence>
<dbReference type="RefSeq" id="WP_077131421.1">
    <property type="nucleotide sequence ID" value="NZ_CP014263.1"/>
</dbReference>